<evidence type="ECO:0000313" key="1">
    <source>
        <dbReference type="EMBL" id="GHA69871.1"/>
    </source>
</evidence>
<sequence>MYGETGRSVVLPSDMVGSVSATRAANLEASGEALGKFVGQVDEVLSALEGSAGNPAKVSAQTIRAASLTSGGESEFPEAHGLYKQYTRVHQELTTLSKILHLQIEATGIAVSGARNGFEKLEEEQRQRFWAIQTEIGKLQSKTDDKQHATGSTKMKA</sequence>
<accession>A0ABQ3DCT7</accession>
<dbReference type="Proteomes" id="UP000653644">
    <property type="component" value="Unassembled WGS sequence"/>
</dbReference>
<evidence type="ECO:0000313" key="2">
    <source>
        <dbReference type="Proteomes" id="UP000653644"/>
    </source>
</evidence>
<evidence type="ECO:0008006" key="3">
    <source>
        <dbReference type="Google" id="ProtNLM"/>
    </source>
</evidence>
<comment type="caution">
    <text evidence="1">The sequence shown here is derived from an EMBL/GenBank/DDBJ whole genome shotgun (WGS) entry which is preliminary data.</text>
</comment>
<gene>
    <name evidence="1" type="ORF">GCM10010345_86670</name>
</gene>
<keyword evidence="2" id="KW-1185">Reference proteome</keyword>
<protein>
    <recommendedName>
        <fullName evidence="3">Mediator complex subunit 11</fullName>
    </recommendedName>
</protein>
<proteinExistence type="predicted"/>
<organism evidence="1 2">
    <name type="scientific">Streptomyces canarius</name>
    <dbReference type="NCBI Taxonomy" id="285453"/>
    <lineage>
        <taxon>Bacteria</taxon>
        <taxon>Bacillati</taxon>
        <taxon>Actinomycetota</taxon>
        <taxon>Actinomycetes</taxon>
        <taxon>Kitasatosporales</taxon>
        <taxon>Streptomycetaceae</taxon>
        <taxon>Streptomyces</taxon>
    </lineage>
</organism>
<reference evidence="2" key="1">
    <citation type="journal article" date="2019" name="Int. J. Syst. Evol. Microbiol.">
        <title>The Global Catalogue of Microorganisms (GCM) 10K type strain sequencing project: providing services to taxonomists for standard genome sequencing and annotation.</title>
        <authorList>
            <consortium name="The Broad Institute Genomics Platform"/>
            <consortium name="The Broad Institute Genome Sequencing Center for Infectious Disease"/>
            <person name="Wu L."/>
            <person name="Ma J."/>
        </authorList>
    </citation>
    <scope>NUCLEOTIDE SEQUENCE [LARGE SCALE GENOMIC DNA]</scope>
    <source>
        <strain evidence="2">JCM 4733</strain>
    </source>
</reference>
<dbReference type="EMBL" id="BMVN01000071">
    <property type="protein sequence ID" value="GHA69871.1"/>
    <property type="molecule type" value="Genomic_DNA"/>
</dbReference>
<name>A0ABQ3DCT7_9ACTN</name>